<dbReference type="OrthoDB" id="415358at2759"/>
<comment type="caution">
    <text evidence="2">The sequence shown here is derived from an EMBL/GenBank/DDBJ whole genome shotgun (WGS) entry which is preliminary data.</text>
</comment>
<gene>
    <name evidence="2" type="ORF">CCR75_005375</name>
</gene>
<dbReference type="PANTHER" id="PTHR12461:SF100">
    <property type="entry name" value="JMJC DOMAIN-CONTAINING PROTEIN 4"/>
    <property type="match status" value="1"/>
</dbReference>
<dbReference type="InterPro" id="IPR014710">
    <property type="entry name" value="RmlC-like_jellyroll"/>
</dbReference>
<dbReference type="Gene3D" id="2.60.120.10">
    <property type="entry name" value="Jelly Rolls"/>
    <property type="match status" value="2"/>
</dbReference>
<accession>A0A976IBM8</accession>
<protein>
    <recommendedName>
        <fullName evidence="1">JmjC domain-containing protein</fullName>
    </recommendedName>
</protein>
<dbReference type="AlphaFoldDB" id="A0A976IBM8"/>
<dbReference type="EMBL" id="SHOA02000001">
    <property type="protein sequence ID" value="TDH65654.1"/>
    <property type="molecule type" value="Genomic_DNA"/>
</dbReference>
<dbReference type="Proteomes" id="UP000294530">
    <property type="component" value="Unassembled WGS sequence"/>
</dbReference>
<evidence type="ECO:0000313" key="3">
    <source>
        <dbReference type="Proteomes" id="UP000294530"/>
    </source>
</evidence>
<dbReference type="RefSeq" id="XP_067815153.1">
    <property type="nucleotide sequence ID" value="XM_067963456.1"/>
</dbReference>
<evidence type="ECO:0000313" key="2">
    <source>
        <dbReference type="EMBL" id="TDH65654.1"/>
    </source>
</evidence>
<organism evidence="2 3">
    <name type="scientific">Bremia lactucae</name>
    <name type="common">Lettuce downy mildew</name>
    <dbReference type="NCBI Taxonomy" id="4779"/>
    <lineage>
        <taxon>Eukaryota</taxon>
        <taxon>Sar</taxon>
        <taxon>Stramenopiles</taxon>
        <taxon>Oomycota</taxon>
        <taxon>Peronosporomycetes</taxon>
        <taxon>Peronosporales</taxon>
        <taxon>Peronosporaceae</taxon>
        <taxon>Bremia</taxon>
    </lineage>
</organism>
<dbReference type="InterPro" id="IPR003347">
    <property type="entry name" value="JmjC_dom"/>
</dbReference>
<dbReference type="PROSITE" id="PS51184">
    <property type="entry name" value="JMJC"/>
    <property type="match status" value="1"/>
</dbReference>
<dbReference type="SMART" id="SM00558">
    <property type="entry name" value="JmjC"/>
    <property type="match status" value="1"/>
</dbReference>
<dbReference type="Pfam" id="PF13621">
    <property type="entry name" value="Cupin_8"/>
    <property type="match status" value="1"/>
</dbReference>
<dbReference type="KEGG" id="blac:94349127"/>
<dbReference type="PANTHER" id="PTHR12461">
    <property type="entry name" value="HYPOXIA-INDUCIBLE FACTOR 1 ALPHA INHIBITOR-RELATED"/>
    <property type="match status" value="1"/>
</dbReference>
<keyword evidence="3" id="KW-1185">Reference proteome</keyword>
<evidence type="ECO:0000259" key="1">
    <source>
        <dbReference type="PROSITE" id="PS51184"/>
    </source>
</evidence>
<dbReference type="GeneID" id="94349127"/>
<name>A0A976IBM8_BRELC</name>
<feature type="domain" description="JmjC" evidence="1">
    <location>
        <begin position="138"/>
        <end position="454"/>
    </location>
</feature>
<dbReference type="InterPro" id="IPR041667">
    <property type="entry name" value="Cupin_8"/>
</dbReference>
<reference evidence="2 3" key="1">
    <citation type="journal article" date="2021" name="Genome Biol.">
        <title>AFLAP: assembly-free linkage analysis pipeline using k-mers from genome sequencing data.</title>
        <authorList>
            <person name="Fletcher K."/>
            <person name="Zhang L."/>
            <person name="Gil J."/>
            <person name="Han R."/>
            <person name="Cavanaugh K."/>
            <person name="Michelmore R."/>
        </authorList>
    </citation>
    <scope>NUCLEOTIDE SEQUENCE [LARGE SCALE GENOMIC DNA]</scope>
    <source>
        <strain evidence="2 3">SF5</strain>
    </source>
</reference>
<sequence length="474" mass="54020">MSDSQKRLRSTESGKSINAAEMPCRNGYTGFTVPKDNFTIHRIPVSSVTPEEFHSKYVCTRTPVVLTGALLDEHFTALRKWSLSNDRLKELMGGGDTKLAIERRGDLLDKFGKGIKVEMTFGDFLQLLEAGNEMHYLTTQEVLNDENGRPEVMTSFMKKLQPDFPLRPKLLGHLIPQNINLWMGSSKHATSSGLHHDHHDNLYVLLRGTKHFRLYSPADATNLYPRGQMSQIHFNGLINYVGKETTPYGADIVAERETLAAFETSAAEWELAEAEKAMEKGVPGAVARLQAAEDRLEKAMLHVLHIDKNEFDEDENVENGTFHFEESDSEGNDDSEMDELDTLDIKEHEMKTFKRQVSEVEVTYPENFSQVDLSRLSGSEEAQQELHAEYPHFCQAKAAICELEAGEMLYLPASWFHEVKSLNSTQNYGHMALNYWYHPPDQLTPEFYASPYSSPLWQLDWEERFVSNKEKGYL</sequence>
<dbReference type="SUPFAM" id="SSF51197">
    <property type="entry name" value="Clavaminate synthase-like"/>
    <property type="match status" value="1"/>
</dbReference>
<proteinExistence type="predicted"/>